<dbReference type="AlphaFoldDB" id="A0A7U3VR12"/>
<evidence type="ECO:0000256" key="2">
    <source>
        <dbReference type="ARBA" id="ARBA00023125"/>
    </source>
</evidence>
<dbReference type="InterPro" id="IPR009057">
    <property type="entry name" value="Homeodomain-like_sf"/>
</dbReference>
<sequence length="234" mass="25068">MDTTELIGRREMAAHKRLNRDELIATALAVTDADGLDAVTIRRVAQQHDVTPMALYRHFPDKDGLLDAVAESLLASVELPPPDDRPWYAQLEDVLAAVLEALVPHPNAAMLLLTRITGSEPGLDLTERVLMHLDAGGMDVQQSADSACHVLASLITLVIGEPGKASGDSEEQEAAVRTERARLGALSPRRYPRIVAAAAPLTACVSAELYYRRGVQLIVTGLRGLQSVSLPAAG</sequence>
<dbReference type="InterPro" id="IPR036271">
    <property type="entry name" value="Tet_transcr_reg_TetR-rel_C_sf"/>
</dbReference>
<dbReference type="SUPFAM" id="SSF48498">
    <property type="entry name" value="Tetracyclin repressor-like, C-terminal domain"/>
    <property type="match status" value="1"/>
</dbReference>
<keyword evidence="2 4" id="KW-0238">DNA-binding</keyword>
<reference evidence="6 7" key="4">
    <citation type="journal article" date="2020" name="Sci. Rep.">
        <title>beta-carboline chemical signals induce reveromycin production through a LuxR family regulator in Streptomyces sp. SN-593.</title>
        <authorList>
            <person name="Panthee S."/>
            <person name="Kito N."/>
            <person name="Hayashi T."/>
            <person name="Shimizu T."/>
            <person name="Ishikawa J."/>
            <person name="Hamamoto H."/>
            <person name="Osada H."/>
            <person name="Takahashi S."/>
        </authorList>
    </citation>
    <scope>NUCLEOTIDE SEQUENCE [LARGE SCALE GENOMIC DNA]</scope>
    <source>
        <strain evidence="6 7">SN-593</strain>
    </source>
</reference>
<gene>
    <name evidence="6" type="ORF">RVR_7304</name>
</gene>
<dbReference type="InterPro" id="IPR050109">
    <property type="entry name" value="HTH-type_TetR-like_transc_reg"/>
</dbReference>
<dbReference type="GO" id="GO:0003700">
    <property type="term" value="F:DNA-binding transcription factor activity"/>
    <property type="evidence" value="ECO:0007669"/>
    <property type="project" value="TreeGrafter"/>
</dbReference>
<organism evidence="6 7">
    <name type="scientific">Actinacidiphila reveromycinica</name>
    <dbReference type="NCBI Taxonomy" id="659352"/>
    <lineage>
        <taxon>Bacteria</taxon>
        <taxon>Bacillati</taxon>
        <taxon>Actinomycetota</taxon>
        <taxon>Actinomycetes</taxon>
        <taxon>Kitasatosporales</taxon>
        <taxon>Streptomycetaceae</taxon>
        <taxon>Actinacidiphila</taxon>
    </lineage>
</organism>
<evidence type="ECO:0000313" key="7">
    <source>
        <dbReference type="Proteomes" id="UP000595703"/>
    </source>
</evidence>
<keyword evidence="1" id="KW-0805">Transcription regulation</keyword>
<evidence type="ECO:0000256" key="4">
    <source>
        <dbReference type="PROSITE-ProRule" id="PRU00335"/>
    </source>
</evidence>
<reference evidence="6 7" key="1">
    <citation type="journal article" date="2010" name="J. Bacteriol.">
        <title>Biochemical characterization of a novel indole prenyltransferase from Streptomyces sp. SN-593.</title>
        <authorList>
            <person name="Takahashi S."/>
            <person name="Takagi H."/>
            <person name="Toyoda A."/>
            <person name="Uramoto M."/>
            <person name="Nogawa T."/>
            <person name="Ueki M."/>
            <person name="Sakaki Y."/>
            <person name="Osada H."/>
        </authorList>
    </citation>
    <scope>NUCLEOTIDE SEQUENCE [LARGE SCALE GENOMIC DNA]</scope>
    <source>
        <strain evidence="6 7">SN-593</strain>
    </source>
</reference>
<keyword evidence="3" id="KW-0804">Transcription</keyword>
<reference evidence="6 7" key="2">
    <citation type="journal article" date="2011" name="J. Antibiot.">
        <title>Furaquinocins I and J: novel polyketide isoprenoid hybrid compounds from Streptomyces reveromyceticus SN-593.</title>
        <authorList>
            <person name="Panthee S."/>
            <person name="Takahashi S."/>
            <person name="Takagi H."/>
            <person name="Nogawa T."/>
            <person name="Oowada E."/>
            <person name="Uramoto M."/>
            <person name="Osada H."/>
        </authorList>
    </citation>
    <scope>NUCLEOTIDE SEQUENCE [LARGE SCALE GENOMIC DNA]</scope>
    <source>
        <strain evidence="6 7">SN-593</strain>
    </source>
</reference>
<dbReference type="SUPFAM" id="SSF46689">
    <property type="entry name" value="Homeodomain-like"/>
    <property type="match status" value="1"/>
</dbReference>
<keyword evidence="7" id="KW-1185">Reference proteome</keyword>
<dbReference type="PANTHER" id="PTHR30055:SF151">
    <property type="entry name" value="TRANSCRIPTIONAL REGULATORY PROTEIN"/>
    <property type="match status" value="1"/>
</dbReference>
<name>A0A7U3VR12_9ACTN</name>
<dbReference type="Gene3D" id="1.10.357.10">
    <property type="entry name" value="Tetracycline Repressor, domain 2"/>
    <property type="match status" value="1"/>
</dbReference>
<dbReference type="PANTHER" id="PTHR30055">
    <property type="entry name" value="HTH-TYPE TRANSCRIPTIONAL REGULATOR RUTR"/>
    <property type="match status" value="1"/>
</dbReference>
<dbReference type="Proteomes" id="UP000595703">
    <property type="component" value="Chromosome"/>
</dbReference>
<evidence type="ECO:0000259" key="5">
    <source>
        <dbReference type="PROSITE" id="PS50977"/>
    </source>
</evidence>
<dbReference type="GO" id="GO:0045892">
    <property type="term" value="P:negative regulation of DNA-templated transcription"/>
    <property type="evidence" value="ECO:0007669"/>
    <property type="project" value="InterPro"/>
</dbReference>
<evidence type="ECO:0000313" key="6">
    <source>
        <dbReference type="EMBL" id="BBB00300.1"/>
    </source>
</evidence>
<dbReference type="InterPro" id="IPR001647">
    <property type="entry name" value="HTH_TetR"/>
</dbReference>
<protein>
    <submittedName>
        <fullName evidence="6">Putative TetR family transcriptional regulator</fullName>
    </submittedName>
</protein>
<proteinExistence type="predicted"/>
<dbReference type="InterPro" id="IPR004111">
    <property type="entry name" value="Repressor_TetR_C"/>
</dbReference>
<dbReference type="EMBL" id="AP018365">
    <property type="protein sequence ID" value="BBB00300.1"/>
    <property type="molecule type" value="Genomic_DNA"/>
</dbReference>
<dbReference type="PROSITE" id="PS50977">
    <property type="entry name" value="HTH_TETR_2"/>
    <property type="match status" value="1"/>
</dbReference>
<dbReference type="Pfam" id="PF02909">
    <property type="entry name" value="TetR_C_1"/>
    <property type="match status" value="1"/>
</dbReference>
<evidence type="ECO:0000256" key="3">
    <source>
        <dbReference type="ARBA" id="ARBA00023163"/>
    </source>
</evidence>
<dbReference type="GO" id="GO:0000976">
    <property type="term" value="F:transcription cis-regulatory region binding"/>
    <property type="evidence" value="ECO:0007669"/>
    <property type="project" value="TreeGrafter"/>
</dbReference>
<accession>A0A7U3VR12</accession>
<feature type="DNA-binding region" description="H-T-H motif" evidence="4">
    <location>
        <begin position="40"/>
        <end position="59"/>
    </location>
</feature>
<dbReference type="KEGG" id="arev:RVR_7304"/>
<feature type="domain" description="HTH tetR-type" evidence="5">
    <location>
        <begin position="17"/>
        <end position="77"/>
    </location>
</feature>
<dbReference type="Pfam" id="PF00440">
    <property type="entry name" value="TetR_N"/>
    <property type="match status" value="1"/>
</dbReference>
<evidence type="ECO:0000256" key="1">
    <source>
        <dbReference type="ARBA" id="ARBA00023015"/>
    </source>
</evidence>
<reference evidence="6 7" key="3">
    <citation type="journal article" date="2011" name="Nat. Chem. Biol.">
        <title>Reveromycin A biosynthesis uses RevG and RevJ for stereospecific spiroacetal formation.</title>
        <authorList>
            <person name="Takahashi S."/>
            <person name="Toyoda A."/>
            <person name="Sekiyama Y."/>
            <person name="Takagi H."/>
            <person name="Nogawa T."/>
            <person name="Uramoto M."/>
            <person name="Suzuki R."/>
            <person name="Koshino H."/>
            <person name="Kumano T."/>
            <person name="Panthee S."/>
            <person name="Dairi T."/>
            <person name="Ishikawa J."/>
            <person name="Ikeda H."/>
            <person name="Sakaki Y."/>
            <person name="Osada H."/>
        </authorList>
    </citation>
    <scope>NUCLEOTIDE SEQUENCE [LARGE SCALE GENOMIC DNA]</scope>
    <source>
        <strain evidence="6 7">SN-593</strain>
    </source>
</reference>